<comment type="function">
    <text evidence="1">Involved in the assembly process of the P-ring formation. It may associate with FlgF on the rod constituting a structure essential for the P-ring assembly or may act as a modulator protein for the P-ring assembly.</text>
</comment>
<dbReference type="NCBIfam" id="TIGR03170">
    <property type="entry name" value="flgA_cterm"/>
    <property type="match status" value="1"/>
</dbReference>
<dbReference type="Proteomes" id="UP000541636">
    <property type="component" value="Unassembled WGS sequence"/>
</dbReference>
<feature type="signal peptide" evidence="1">
    <location>
        <begin position="1"/>
        <end position="17"/>
    </location>
</feature>
<feature type="chain" id="PRO_5033109456" description="Flagella basal body P-ring formation protein FlgA" evidence="1">
    <location>
        <begin position="18"/>
        <end position="233"/>
    </location>
</feature>
<protein>
    <recommendedName>
        <fullName evidence="1">Flagella basal body P-ring formation protein FlgA</fullName>
    </recommendedName>
</protein>
<dbReference type="RefSeq" id="WP_168609156.1">
    <property type="nucleotide sequence ID" value="NZ_JAAZQD010000003.1"/>
</dbReference>
<dbReference type="PANTHER" id="PTHR36307:SF1">
    <property type="entry name" value="FLAGELLA BASAL BODY P-RING FORMATION PROTEIN FLGA"/>
    <property type="match status" value="1"/>
</dbReference>
<keyword evidence="1" id="KW-0574">Periplasm</keyword>
<dbReference type="EMBL" id="JAAZQD010000003">
    <property type="protein sequence ID" value="NKZ39016.1"/>
    <property type="molecule type" value="Genomic_DNA"/>
</dbReference>
<keyword evidence="1" id="KW-0732">Signal</keyword>
<proteinExistence type="inferred from homology"/>
<feature type="domain" description="Flagella basal body P-ring formation protein FlgA SAF" evidence="2">
    <location>
        <begin position="116"/>
        <end position="231"/>
    </location>
</feature>
<dbReference type="AlphaFoldDB" id="A0A846ZM21"/>
<organism evidence="3 4">
    <name type="scientific">Oleiagrimonas citrea</name>
    <dbReference type="NCBI Taxonomy" id="1665687"/>
    <lineage>
        <taxon>Bacteria</taxon>
        <taxon>Pseudomonadati</taxon>
        <taxon>Pseudomonadota</taxon>
        <taxon>Gammaproteobacteria</taxon>
        <taxon>Lysobacterales</taxon>
        <taxon>Rhodanobacteraceae</taxon>
        <taxon>Oleiagrimonas</taxon>
    </lineage>
</organism>
<evidence type="ECO:0000313" key="4">
    <source>
        <dbReference type="Proteomes" id="UP000541636"/>
    </source>
</evidence>
<keyword evidence="3" id="KW-0969">Cilium</keyword>
<comment type="subcellular location">
    <subcellularLocation>
        <location evidence="1">Periplasm</location>
    </subcellularLocation>
</comment>
<comment type="similarity">
    <text evidence="1">Belongs to the FlgA family.</text>
</comment>
<keyword evidence="3" id="KW-0282">Flagellum</keyword>
<evidence type="ECO:0000256" key="1">
    <source>
        <dbReference type="RuleBase" id="RU362063"/>
    </source>
</evidence>
<dbReference type="GO" id="GO:0044780">
    <property type="term" value="P:bacterial-type flagellum assembly"/>
    <property type="evidence" value="ECO:0007669"/>
    <property type="project" value="InterPro"/>
</dbReference>
<evidence type="ECO:0000259" key="2">
    <source>
        <dbReference type="Pfam" id="PF13144"/>
    </source>
</evidence>
<dbReference type="InterPro" id="IPR039246">
    <property type="entry name" value="Flagellar_FlgA"/>
</dbReference>
<keyword evidence="3" id="KW-0966">Cell projection</keyword>
<dbReference type="Gene3D" id="2.30.30.760">
    <property type="match status" value="1"/>
</dbReference>
<gene>
    <name evidence="3" type="primary">flgA</name>
    <name evidence="3" type="ORF">HF690_08640</name>
</gene>
<keyword evidence="4" id="KW-1185">Reference proteome</keyword>
<name>A0A846ZM21_9GAMM</name>
<reference evidence="3 4" key="1">
    <citation type="journal article" date="2017" name="Int. J. Syst. Evol. Microbiol.">
        <title>Oleiagrimonas citrea sp. nov., a marine bacterium isolated from tidal flat sediment and emended description of the genus Oleiagrimonas Fang et al. 2015 and Oleiagrimonas soli.</title>
        <authorList>
            <person name="Yang S.H."/>
            <person name="Seo H.S."/>
            <person name="Seong C.N."/>
            <person name="Kwon K.K."/>
        </authorList>
    </citation>
    <scope>NUCLEOTIDE SEQUENCE [LARGE SCALE GENOMIC DNA]</scope>
    <source>
        <strain evidence="3 4">MEBiC09124</strain>
    </source>
</reference>
<dbReference type="Pfam" id="PF13144">
    <property type="entry name" value="ChapFlgA"/>
    <property type="match status" value="1"/>
</dbReference>
<evidence type="ECO:0000313" key="3">
    <source>
        <dbReference type="EMBL" id="NKZ39016.1"/>
    </source>
</evidence>
<keyword evidence="1" id="KW-1005">Bacterial flagellum biogenesis</keyword>
<sequence length="233" mass="24674">MLTNLLAMLMLATSVHASAPNGAHYQTVPTARLVRSARAVLPAKPVSTHASVIGAPKALRVPRGKVSLRAVRPSGHWPRARVAVPVRVLVDGVARGQATIWFAVRAPASGWVFRGDMPADAKVDASDVVTGDFDRARIHSVPVQNMSRLSDMRLKHAVMAGMPVVQGDFEAVPMVDAQSRVEVHLAMGNIRMEVKGQALASGGHGDVIPVLVHGASAPVRARVQSQGVVQVVQ</sequence>
<dbReference type="PANTHER" id="PTHR36307">
    <property type="entry name" value="FLAGELLA BASAL BODY P-RING FORMATION PROTEIN FLGA"/>
    <property type="match status" value="1"/>
</dbReference>
<dbReference type="InterPro" id="IPR017585">
    <property type="entry name" value="SAF_FlgA"/>
</dbReference>
<comment type="caution">
    <text evidence="3">The sequence shown here is derived from an EMBL/GenBank/DDBJ whole genome shotgun (WGS) entry which is preliminary data.</text>
</comment>
<accession>A0A846ZM21</accession>
<dbReference type="GO" id="GO:0042597">
    <property type="term" value="C:periplasmic space"/>
    <property type="evidence" value="ECO:0007669"/>
    <property type="project" value="UniProtKB-SubCell"/>
</dbReference>